<accession>A0ABN3VU45</accession>
<keyword evidence="6" id="KW-1185">Reference proteome</keyword>
<comment type="similarity">
    <text evidence="1 4">Belongs to the glycosyl hydrolase 1 family.</text>
</comment>
<dbReference type="Gene3D" id="3.20.20.80">
    <property type="entry name" value="Glycosidases"/>
    <property type="match status" value="1"/>
</dbReference>
<dbReference type="RefSeq" id="WP_344969333.1">
    <property type="nucleotide sequence ID" value="NZ_BAAAVI010000008.1"/>
</dbReference>
<proteinExistence type="inferred from homology"/>
<keyword evidence="3" id="KW-0326">Glycosidase</keyword>
<name>A0ABN3VU45_9ACTN</name>
<evidence type="ECO:0000256" key="1">
    <source>
        <dbReference type="ARBA" id="ARBA00010838"/>
    </source>
</evidence>
<protein>
    <submittedName>
        <fullName evidence="5">Family 1 glycosylhydrolase</fullName>
    </submittedName>
</protein>
<reference evidence="5 6" key="1">
    <citation type="journal article" date="2019" name="Int. J. Syst. Evol. Microbiol.">
        <title>The Global Catalogue of Microorganisms (GCM) 10K type strain sequencing project: providing services to taxonomists for standard genome sequencing and annotation.</title>
        <authorList>
            <consortium name="The Broad Institute Genomics Platform"/>
            <consortium name="The Broad Institute Genome Sequencing Center for Infectious Disease"/>
            <person name="Wu L."/>
            <person name="Ma J."/>
        </authorList>
    </citation>
    <scope>NUCLEOTIDE SEQUENCE [LARGE SCALE GENOMIC DNA]</scope>
    <source>
        <strain evidence="5 6">JCM 6242</strain>
    </source>
</reference>
<dbReference type="Proteomes" id="UP001500831">
    <property type="component" value="Unassembled WGS sequence"/>
</dbReference>
<gene>
    <name evidence="5" type="ORF">GCM10010517_16100</name>
</gene>
<evidence type="ECO:0000256" key="2">
    <source>
        <dbReference type="ARBA" id="ARBA00022801"/>
    </source>
</evidence>
<evidence type="ECO:0000313" key="5">
    <source>
        <dbReference type="EMBL" id="GAA2857692.1"/>
    </source>
</evidence>
<dbReference type="PANTHER" id="PTHR10353:SF209">
    <property type="entry name" value="GALACTOLIPID GALACTOSYLTRANSFERASE SFR2, CHLOROPLASTIC"/>
    <property type="match status" value="1"/>
</dbReference>
<evidence type="ECO:0000256" key="4">
    <source>
        <dbReference type="RuleBase" id="RU003690"/>
    </source>
</evidence>
<dbReference type="Pfam" id="PF00232">
    <property type="entry name" value="Glyco_hydro_1"/>
    <property type="match status" value="2"/>
</dbReference>
<keyword evidence="2" id="KW-0378">Hydrolase</keyword>
<evidence type="ECO:0000313" key="6">
    <source>
        <dbReference type="Proteomes" id="UP001500831"/>
    </source>
</evidence>
<sequence>MHTFPDGFLWGAATAPHQVEGNNVNSDFWAQEERMPGADRSGDALDSYHRYTEDIRLVAESGLNTYRFGIEWARIEPVPGRVSRAALAHYRRMIDECLAAGVIPFVTIHHFTSPRWFAEEGGWHGERAVDRFRAYVETATSILDGVEWVCTINEPNMLAIMVREAEATLDPDSGLEWLSPTLEADTPRPVKPAPPVGTGRRLVEAHHAARDVLRERTDARVGWSVASRAFETRPGAEEVRRRLEYIWEDLYLEAARGDDFIGVQAYSAQWVGLEGIEPHPVHPDNTLVRTAYRPDALGIAVRHTAEVLPDVPIVVTENGIATGDDSRRVAYTTGALAALSGAMRDGVDVRGYIHWSLLDNYEWGHWDPTFGLVAVDRETFERRPKPSLAWLGGVAKANALRDGGPSAA</sequence>
<dbReference type="EMBL" id="BAAAVI010000008">
    <property type="protein sequence ID" value="GAA2857692.1"/>
    <property type="molecule type" value="Genomic_DNA"/>
</dbReference>
<organism evidence="5 6">
    <name type="scientific">Streptosporangium fragile</name>
    <dbReference type="NCBI Taxonomy" id="46186"/>
    <lineage>
        <taxon>Bacteria</taxon>
        <taxon>Bacillati</taxon>
        <taxon>Actinomycetota</taxon>
        <taxon>Actinomycetes</taxon>
        <taxon>Streptosporangiales</taxon>
        <taxon>Streptosporangiaceae</taxon>
        <taxon>Streptosporangium</taxon>
    </lineage>
</organism>
<dbReference type="SUPFAM" id="SSF51445">
    <property type="entry name" value="(Trans)glycosidases"/>
    <property type="match status" value="1"/>
</dbReference>
<evidence type="ECO:0000256" key="3">
    <source>
        <dbReference type="ARBA" id="ARBA00023295"/>
    </source>
</evidence>
<dbReference type="InterPro" id="IPR001360">
    <property type="entry name" value="Glyco_hydro_1"/>
</dbReference>
<dbReference type="PRINTS" id="PR00131">
    <property type="entry name" value="GLHYDRLASE1"/>
</dbReference>
<dbReference type="PANTHER" id="PTHR10353">
    <property type="entry name" value="GLYCOSYL HYDROLASE"/>
    <property type="match status" value="1"/>
</dbReference>
<comment type="caution">
    <text evidence="5">The sequence shown here is derived from an EMBL/GenBank/DDBJ whole genome shotgun (WGS) entry which is preliminary data.</text>
</comment>
<dbReference type="InterPro" id="IPR017853">
    <property type="entry name" value="GH"/>
</dbReference>